<dbReference type="PANTHER" id="PTHR44591:SF19">
    <property type="entry name" value="TWO-COMPONENT RESPONSE REGULATOR-RELATED"/>
    <property type="match status" value="1"/>
</dbReference>
<dbReference type="AlphaFoldDB" id="A0A6F8VE08"/>
<accession>A0A6F8VE08</accession>
<dbReference type="PROSITE" id="PS50110">
    <property type="entry name" value="RESPONSE_REGULATORY"/>
    <property type="match status" value="2"/>
</dbReference>
<dbReference type="InterPro" id="IPR050595">
    <property type="entry name" value="Bact_response_regulator"/>
</dbReference>
<feature type="modified residue" description="4-aspartylphosphate" evidence="2">
    <location>
        <position position="51"/>
    </location>
</feature>
<protein>
    <recommendedName>
        <fullName evidence="3">Response regulatory domain-containing protein</fullName>
    </recommendedName>
</protein>
<dbReference type="PANTHER" id="PTHR44591">
    <property type="entry name" value="STRESS RESPONSE REGULATOR PROTEIN 1"/>
    <property type="match status" value="1"/>
</dbReference>
<organism evidence="4 5">
    <name type="scientific">Sulfurimicrobium lacus</name>
    <dbReference type="NCBI Taxonomy" id="2715678"/>
    <lineage>
        <taxon>Bacteria</taxon>
        <taxon>Pseudomonadati</taxon>
        <taxon>Pseudomonadota</taxon>
        <taxon>Betaproteobacteria</taxon>
        <taxon>Nitrosomonadales</taxon>
        <taxon>Sulfuricellaceae</taxon>
        <taxon>Sulfurimicrobium</taxon>
    </lineage>
</organism>
<dbReference type="GO" id="GO:0000160">
    <property type="term" value="P:phosphorelay signal transduction system"/>
    <property type="evidence" value="ECO:0007669"/>
    <property type="project" value="InterPro"/>
</dbReference>
<dbReference type="KEGG" id="slac:SKTS_18810"/>
<dbReference type="Gene3D" id="3.40.50.2300">
    <property type="match status" value="2"/>
</dbReference>
<keyword evidence="1 2" id="KW-0597">Phosphoprotein</keyword>
<name>A0A6F8VE08_9PROT</name>
<comment type="caution">
    <text evidence="2">Lacks conserved residue(s) required for the propagation of feature annotation.</text>
</comment>
<evidence type="ECO:0000256" key="2">
    <source>
        <dbReference type="PROSITE-ProRule" id="PRU00169"/>
    </source>
</evidence>
<reference evidence="5" key="1">
    <citation type="submission" date="2020-03" db="EMBL/GenBank/DDBJ databases">
        <title>Complete genome sequence of sulfur-oxidizing bacterium skT11.</title>
        <authorList>
            <person name="Kanda M."/>
            <person name="Kojima H."/>
            <person name="Fukui M."/>
        </authorList>
    </citation>
    <scope>NUCLEOTIDE SEQUENCE [LARGE SCALE GENOMIC DNA]</scope>
    <source>
        <strain evidence="5">skT11</strain>
    </source>
</reference>
<feature type="domain" description="Response regulatory" evidence="3">
    <location>
        <begin position="150"/>
        <end position="290"/>
    </location>
</feature>
<evidence type="ECO:0000313" key="4">
    <source>
        <dbReference type="EMBL" id="BCB26995.1"/>
    </source>
</evidence>
<dbReference type="InterPro" id="IPR001789">
    <property type="entry name" value="Sig_transdc_resp-reg_receiver"/>
</dbReference>
<dbReference type="RefSeq" id="WP_173063832.1">
    <property type="nucleotide sequence ID" value="NZ_AP022853.1"/>
</dbReference>
<dbReference type="Pfam" id="PF00072">
    <property type="entry name" value="Response_reg"/>
    <property type="match status" value="2"/>
</dbReference>
<evidence type="ECO:0000313" key="5">
    <source>
        <dbReference type="Proteomes" id="UP000502260"/>
    </source>
</evidence>
<sequence>MYRILLVDDEQNVLNALQRELHGKYEIEAFISPVAALQRGREVKFDLVISDYQMPELKGTQFLKQFGEIQPDAARMILSGQVDIDGLLGAINETHIYRFIAKPWDESELKIAIVQALDYRRITLENTRLADAYRNTHAQQQCRTVDRVHRIILVDGDEAALKLVFNGLTQPAAYGGMYNAMRRDFGQSEAGGHHDFKYVVDCFGSGLEALEHIAKTPYELAIVAYKLPEMDGITFLGELRKIHPDAACILISASPDMNTLSQAVNEAHVDSFLHISWVNYELKADAMRRSWNIYQLNAAVMQALVSRDLVLENRRLAEMMRE</sequence>
<evidence type="ECO:0000259" key="3">
    <source>
        <dbReference type="PROSITE" id="PS50110"/>
    </source>
</evidence>
<dbReference type="EMBL" id="AP022853">
    <property type="protein sequence ID" value="BCB26995.1"/>
    <property type="molecule type" value="Genomic_DNA"/>
</dbReference>
<proteinExistence type="predicted"/>
<dbReference type="SUPFAM" id="SSF52172">
    <property type="entry name" value="CheY-like"/>
    <property type="match status" value="2"/>
</dbReference>
<gene>
    <name evidence="4" type="ORF">SKTS_18810</name>
</gene>
<evidence type="ECO:0000256" key="1">
    <source>
        <dbReference type="ARBA" id="ARBA00022553"/>
    </source>
</evidence>
<dbReference type="Proteomes" id="UP000502260">
    <property type="component" value="Chromosome"/>
</dbReference>
<dbReference type="InterPro" id="IPR011006">
    <property type="entry name" value="CheY-like_superfamily"/>
</dbReference>
<keyword evidence="5" id="KW-1185">Reference proteome</keyword>
<dbReference type="CDD" id="cd17569">
    <property type="entry name" value="REC_HupR-like"/>
    <property type="match status" value="1"/>
</dbReference>
<dbReference type="SMART" id="SM00448">
    <property type="entry name" value="REC"/>
    <property type="match status" value="2"/>
</dbReference>
<feature type="domain" description="Response regulatory" evidence="3">
    <location>
        <begin position="3"/>
        <end position="117"/>
    </location>
</feature>